<dbReference type="EMBL" id="JAFBFI010000013">
    <property type="protein sequence ID" value="MBM7693502.1"/>
    <property type="molecule type" value="Genomic_DNA"/>
</dbReference>
<comment type="caution">
    <text evidence="4">The sequence shown here is derived from an EMBL/GenBank/DDBJ whole genome shotgun (WGS) entry which is preliminary data.</text>
</comment>
<dbReference type="Pfam" id="PF00741">
    <property type="entry name" value="Gas_vesicle"/>
    <property type="match status" value="1"/>
</dbReference>
<reference evidence="4 5" key="1">
    <citation type="submission" date="2021-01" db="EMBL/GenBank/DDBJ databases">
        <title>Genomic Encyclopedia of Type Strains, Phase IV (KMG-IV): sequencing the most valuable type-strain genomes for metagenomic binning, comparative biology and taxonomic classification.</title>
        <authorList>
            <person name="Goeker M."/>
        </authorList>
    </citation>
    <scope>NUCLEOTIDE SEQUENCE [LARGE SCALE GENOMIC DNA]</scope>
    <source>
        <strain evidence="4 5">DSM 105482</strain>
    </source>
</reference>
<evidence type="ECO:0000256" key="2">
    <source>
        <dbReference type="ARBA" id="ARBA00035108"/>
    </source>
</evidence>
<evidence type="ECO:0000313" key="4">
    <source>
        <dbReference type="EMBL" id="MBM7693502.1"/>
    </source>
</evidence>
<comment type="similarity">
    <text evidence="3">Belongs to the gas vesicle GvpA family.</text>
</comment>
<accession>A0ABS2QK15</accession>
<keyword evidence="1" id="KW-0304">Gas vesicle</keyword>
<dbReference type="PANTHER" id="PTHR35344:SF4">
    <property type="entry name" value="GAS VESICLE PROTEIN A1"/>
    <property type="match status" value="1"/>
</dbReference>
<dbReference type="InterPro" id="IPR000638">
    <property type="entry name" value="Gas-vesicle_GvpA-like"/>
</dbReference>
<proteinExistence type="inferred from homology"/>
<sequence>MRRQGLGQPIIFLAFQSEDEYMSLRESIENKDIALIDILDVILDKGVALKADLVISIAGVDLVYLDLRLLIASVESLVQAKAGNRKTVSSQEFDIQREELIDATGQPNKWKD</sequence>
<keyword evidence="5" id="KW-1185">Reference proteome</keyword>
<name>A0ABS2QK15_9BACI</name>
<dbReference type="PANTHER" id="PTHR35344">
    <property type="entry name" value="GAS VESICLE STRUCTURAL PROTEIN 2-RELATED"/>
    <property type="match status" value="1"/>
</dbReference>
<evidence type="ECO:0000256" key="1">
    <source>
        <dbReference type="ARBA" id="ARBA00022987"/>
    </source>
</evidence>
<dbReference type="InterPro" id="IPR050530">
    <property type="entry name" value="GvpA"/>
</dbReference>
<gene>
    <name evidence="4" type="ORF">JOC77_002942</name>
</gene>
<comment type="subcellular location">
    <subcellularLocation>
        <location evidence="2">Gas vesicle</location>
    </subcellularLocation>
</comment>
<dbReference type="InterPro" id="IPR018493">
    <property type="entry name" value="GvpA-like_CS"/>
</dbReference>
<dbReference type="Proteomes" id="UP000823486">
    <property type="component" value="Unassembled WGS sequence"/>
</dbReference>
<organism evidence="4 5">
    <name type="scientific">Peribacillus deserti</name>
    <dbReference type="NCBI Taxonomy" id="673318"/>
    <lineage>
        <taxon>Bacteria</taxon>
        <taxon>Bacillati</taxon>
        <taxon>Bacillota</taxon>
        <taxon>Bacilli</taxon>
        <taxon>Bacillales</taxon>
        <taxon>Bacillaceae</taxon>
        <taxon>Peribacillus</taxon>
    </lineage>
</organism>
<evidence type="ECO:0000313" key="5">
    <source>
        <dbReference type="Proteomes" id="UP000823486"/>
    </source>
</evidence>
<evidence type="ECO:0000256" key="3">
    <source>
        <dbReference type="ARBA" id="ARBA00035646"/>
    </source>
</evidence>
<dbReference type="PROSITE" id="PS00234">
    <property type="entry name" value="GAS_VESICLE_A_1"/>
    <property type="match status" value="1"/>
</dbReference>
<protein>
    <recommendedName>
        <fullName evidence="6">Gas vesicle structural protein</fullName>
    </recommendedName>
</protein>
<evidence type="ECO:0008006" key="6">
    <source>
        <dbReference type="Google" id="ProtNLM"/>
    </source>
</evidence>